<keyword evidence="6" id="KW-1185">Reference proteome</keyword>
<feature type="domain" description="ABC transporter" evidence="4">
    <location>
        <begin position="2"/>
        <end position="231"/>
    </location>
</feature>
<dbReference type="GO" id="GO:0005524">
    <property type="term" value="F:ATP binding"/>
    <property type="evidence" value="ECO:0007669"/>
    <property type="project" value="UniProtKB-KW"/>
</dbReference>
<sequence>MLKLTDITIGYGSKKIITNVSETFTPGEVVGLVAPNGTGKSTLLNAIMGQVSLKQGQIEFKQSLTYKNQHSRRKIYRLVSMMPDQNDLYPELTGWRHLKMYRGIWKAKGIDLKQLVKRLNMSHYVYQKVGSYSLGMKQRLCFAMQIACDTEIMLMDEVMNGLDPNNVELISGLIDEKRQEGKTIIIASHLLENLSEYADRIFFIDNAQLELFRDKRRQDESIYLKLSTEDFDTHAFNVDLSSVLRIDQFVLIDVTDADYRKLLLEECERYDIILYTIQHMELQDAYKIKFENQN</sequence>
<dbReference type="SUPFAM" id="SSF52540">
    <property type="entry name" value="P-loop containing nucleoside triphosphate hydrolases"/>
    <property type="match status" value="1"/>
</dbReference>
<evidence type="ECO:0000259" key="4">
    <source>
        <dbReference type="PROSITE" id="PS50893"/>
    </source>
</evidence>
<dbReference type="PANTHER" id="PTHR42939:SF1">
    <property type="entry name" value="ABC TRANSPORTER ATP-BINDING PROTEIN ALBC-RELATED"/>
    <property type="match status" value="1"/>
</dbReference>
<dbReference type="InterPro" id="IPR051782">
    <property type="entry name" value="ABC_Transporter_VariousFunc"/>
</dbReference>
<keyword evidence="1" id="KW-0813">Transport</keyword>
<dbReference type="AlphaFoldDB" id="A0A430A246"/>
<dbReference type="Gene3D" id="3.40.50.300">
    <property type="entry name" value="P-loop containing nucleotide triphosphate hydrolases"/>
    <property type="match status" value="1"/>
</dbReference>
<dbReference type="PANTHER" id="PTHR42939">
    <property type="entry name" value="ABC TRANSPORTER ATP-BINDING PROTEIN ALBC-RELATED"/>
    <property type="match status" value="1"/>
</dbReference>
<dbReference type="InterPro" id="IPR027417">
    <property type="entry name" value="P-loop_NTPase"/>
</dbReference>
<dbReference type="PROSITE" id="PS00211">
    <property type="entry name" value="ABC_TRANSPORTER_1"/>
    <property type="match status" value="1"/>
</dbReference>
<comment type="caution">
    <text evidence="5">The sequence shown here is derived from an EMBL/GenBank/DDBJ whole genome shotgun (WGS) entry which is preliminary data.</text>
</comment>
<keyword evidence="2" id="KW-0547">Nucleotide-binding</keyword>
<proteinExistence type="predicted"/>
<dbReference type="InterPro" id="IPR003439">
    <property type="entry name" value="ABC_transporter-like_ATP-bd"/>
</dbReference>
<gene>
    <name evidence="5" type="ORF">CBF37_00335</name>
</gene>
<organism evidence="5 6">
    <name type="scientific">Vagococcus vulneris</name>
    <dbReference type="NCBI Taxonomy" id="1977869"/>
    <lineage>
        <taxon>Bacteria</taxon>
        <taxon>Bacillati</taxon>
        <taxon>Bacillota</taxon>
        <taxon>Bacilli</taxon>
        <taxon>Lactobacillales</taxon>
        <taxon>Enterococcaceae</taxon>
        <taxon>Vagococcus</taxon>
    </lineage>
</organism>
<evidence type="ECO:0000256" key="2">
    <source>
        <dbReference type="ARBA" id="ARBA00022741"/>
    </source>
</evidence>
<evidence type="ECO:0000313" key="6">
    <source>
        <dbReference type="Proteomes" id="UP000287857"/>
    </source>
</evidence>
<dbReference type="InterPro" id="IPR003593">
    <property type="entry name" value="AAA+_ATPase"/>
</dbReference>
<reference evidence="5 6" key="1">
    <citation type="submission" date="2017-05" db="EMBL/GenBank/DDBJ databases">
        <title>Vagococcus spp. assemblies.</title>
        <authorList>
            <person name="Gulvik C.A."/>
        </authorList>
    </citation>
    <scope>NUCLEOTIDE SEQUENCE [LARGE SCALE GENOMIC DNA]</scope>
    <source>
        <strain evidence="5 6">SS1995</strain>
    </source>
</reference>
<dbReference type="OrthoDB" id="2365508at2"/>
<evidence type="ECO:0000256" key="1">
    <source>
        <dbReference type="ARBA" id="ARBA00022448"/>
    </source>
</evidence>
<evidence type="ECO:0000313" key="5">
    <source>
        <dbReference type="EMBL" id="RSU00495.1"/>
    </source>
</evidence>
<dbReference type="CDD" id="cd03230">
    <property type="entry name" value="ABC_DR_subfamily_A"/>
    <property type="match status" value="1"/>
</dbReference>
<name>A0A430A246_9ENTE</name>
<dbReference type="RefSeq" id="WP_125982820.1">
    <property type="nucleotide sequence ID" value="NZ_NGJS01000001.1"/>
</dbReference>
<dbReference type="Pfam" id="PF00005">
    <property type="entry name" value="ABC_tran"/>
    <property type="match status" value="1"/>
</dbReference>
<dbReference type="InterPro" id="IPR017871">
    <property type="entry name" value="ABC_transporter-like_CS"/>
</dbReference>
<dbReference type="PROSITE" id="PS50893">
    <property type="entry name" value="ABC_TRANSPORTER_2"/>
    <property type="match status" value="1"/>
</dbReference>
<keyword evidence="3" id="KW-0067">ATP-binding</keyword>
<dbReference type="Proteomes" id="UP000287857">
    <property type="component" value="Unassembled WGS sequence"/>
</dbReference>
<dbReference type="GO" id="GO:0016887">
    <property type="term" value="F:ATP hydrolysis activity"/>
    <property type="evidence" value="ECO:0007669"/>
    <property type="project" value="InterPro"/>
</dbReference>
<protein>
    <recommendedName>
        <fullName evidence="4">ABC transporter domain-containing protein</fullName>
    </recommendedName>
</protein>
<accession>A0A430A246</accession>
<dbReference type="EMBL" id="NGJS01000001">
    <property type="protein sequence ID" value="RSU00495.1"/>
    <property type="molecule type" value="Genomic_DNA"/>
</dbReference>
<evidence type="ECO:0000256" key="3">
    <source>
        <dbReference type="ARBA" id="ARBA00022840"/>
    </source>
</evidence>
<dbReference type="SMART" id="SM00382">
    <property type="entry name" value="AAA"/>
    <property type="match status" value="1"/>
</dbReference>